<dbReference type="PROSITE" id="PS51257">
    <property type="entry name" value="PROKAR_LIPOPROTEIN"/>
    <property type="match status" value="1"/>
</dbReference>
<proteinExistence type="predicted"/>
<organism evidence="2 3">
    <name type="scientific">Niabella ginsengisoli</name>
    <dbReference type="NCBI Taxonomy" id="522298"/>
    <lineage>
        <taxon>Bacteria</taxon>
        <taxon>Pseudomonadati</taxon>
        <taxon>Bacteroidota</taxon>
        <taxon>Chitinophagia</taxon>
        <taxon>Chitinophagales</taxon>
        <taxon>Chitinophagaceae</taxon>
        <taxon>Niabella</taxon>
    </lineage>
</organism>
<dbReference type="Proteomes" id="UP001202248">
    <property type="component" value="Unassembled WGS sequence"/>
</dbReference>
<dbReference type="RefSeq" id="WP_240826081.1">
    <property type="nucleotide sequence ID" value="NZ_JAKWBL010000001.1"/>
</dbReference>
<evidence type="ECO:0008006" key="4">
    <source>
        <dbReference type="Google" id="ProtNLM"/>
    </source>
</evidence>
<name>A0ABS9SE88_9BACT</name>
<protein>
    <recommendedName>
        <fullName evidence="4">Quinol oxidase subunit 4</fullName>
    </recommendedName>
</protein>
<comment type="caution">
    <text evidence="2">The sequence shown here is derived from an EMBL/GenBank/DDBJ whole genome shotgun (WGS) entry which is preliminary data.</text>
</comment>
<keyword evidence="3" id="KW-1185">Reference proteome</keyword>
<evidence type="ECO:0000256" key="1">
    <source>
        <dbReference type="SAM" id="MobiDB-lite"/>
    </source>
</evidence>
<gene>
    <name evidence="2" type="ORF">MKP09_01440</name>
</gene>
<reference evidence="2 3" key="1">
    <citation type="submission" date="2022-02" db="EMBL/GenBank/DDBJ databases">
        <authorList>
            <person name="Min J."/>
        </authorList>
    </citation>
    <scope>NUCLEOTIDE SEQUENCE [LARGE SCALE GENOMIC DNA]</scope>
    <source>
        <strain evidence="2 3">GR10-1</strain>
    </source>
</reference>
<sequence length="71" mass="7922">MKTSITKMLSLAVVVIALIGLFSSCVHPHYHRTPGYSQRGHVPPGHAKKYYGTKSAKPFAPGQQKKYRGRR</sequence>
<accession>A0ABS9SE88</accession>
<evidence type="ECO:0000313" key="3">
    <source>
        <dbReference type="Proteomes" id="UP001202248"/>
    </source>
</evidence>
<evidence type="ECO:0000313" key="2">
    <source>
        <dbReference type="EMBL" id="MCH5596677.1"/>
    </source>
</evidence>
<dbReference type="EMBL" id="JAKWBL010000001">
    <property type="protein sequence ID" value="MCH5596677.1"/>
    <property type="molecule type" value="Genomic_DNA"/>
</dbReference>
<feature type="region of interest" description="Disordered" evidence="1">
    <location>
        <begin position="34"/>
        <end position="71"/>
    </location>
</feature>